<keyword evidence="1" id="KW-0472">Membrane</keyword>
<feature type="domain" description="OmpA-like" evidence="2">
    <location>
        <begin position="416"/>
        <end position="543"/>
    </location>
</feature>
<dbReference type="Pfam" id="PF00691">
    <property type="entry name" value="OmpA"/>
    <property type="match status" value="1"/>
</dbReference>
<keyword evidence="1" id="KW-1133">Transmembrane helix</keyword>
<organism evidence="3">
    <name type="scientific">hydrothermal vent metagenome</name>
    <dbReference type="NCBI Taxonomy" id="652676"/>
    <lineage>
        <taxon>unclassified sequences</taxon>
        <taxon>metagenomes</taxon>
        <taxon>ecological metagenomes</taxon>
    </lineage>
</organism>
<sequence>MKRVTPAISKGIADNKETMIDALYPIMGGMISKYVTQAIKELMEKINHKIEDGLSFKKYQRKAKAKLSGVSEMELLLEESSDALISSLFVIHKESGLLICEANTQESEIDDPHMVASMASAIKDFINDWVQSNTSQNEVQILSYANATLYIESAGSVYIIAFLDAEPDAEQRKHINTFFAKIVKEYATFFQKFDGDDSAEEIVSLSHVMQKFLEHQSTNHTRGKEEKKSNFSKYILSFFALLVFLFIGYRIVLWYQCFNLEKMIAQQTGQSIILDKDDTHYILRGKVETLKQTGSIVSLLKSKTSLPIDNQLSVPITYLEKEFKKEKRLRKSVDEKLVSFENNVTLSINLLEKKISDLEGILKDSHVHFAKKLAQKDAALLALETKKQALKKIMNLESEINIKLDKKFADSPFYDIIKHALDFRKLKLFLAGKATYNEKAMRSLAQTFEAYITILAPYRSYLSAIIVEGHSDSTGVESKNKILSEDRAKATKKYLLGLPKVKALGIQSLFKVSAYGSLKAIVKNGVEDKEASRRIRIKFKINKRKLTKQVKKMIND</sequence>
<evidence type="ECO:0000313" key="3">
    <source>
        <dbReference type="EMBL" id="SFV64366.1"/>
    </source>
</evidence>
<protein>
    <submittedName>
        <fullName evidence="3">Putative periplasmic protein</fullName>
    </submittedName>
</protein>
<keyword evidence="1" id="KW-0812">Transmembrane</keyword>
<evidence type="ECO:0000259" key="2">
    <source>
        <dbReference type="PROSITE" id="PS51123"/>
    </source>
</evidence>
<dbReference type="Gene3D" id="3.30.1330.60">
    <property type="entry name" value="OmpA-like domain"/>
    <property type="match status" value="1"/>
</dbReference>
<evidence type="ECO:0000256" key="1">
    <source>
        <dbReference type="SAM" id="Phobius"/>
    </source>
</evidence>
<feature type="transmembrane region" description="Helical" evidence="1">
    <location>
        <begin position="234"/>
        <end position="255"/>
    </location>
</feature>
<dbReference type="AlphaFoldDB" id="A0A1W1CF12"/>
<reference evidence="3" key="1">
    <citation type="submission" date="2016-10" db="EMBL/GenBank/DDBJ databases">
        <authorList>
            <person name="de Groot N.N."/>
        </authorList>
    </citation>
    <scope>NUCLEOTIDE SEQUENCE</scope>
</reference>
<dbReference type="PROSITE" id="PS51123">
    <property type="entry name" value="OMPA_2"/>
    <property type="match status" value="1"/>
</dbReference>
<dbReference type="InterPro" id="IPR036737">
    <property type="entry name" value="OmpA-like_sf"/>
</dbReference>
<dbReference type="SUPFAM" id="SSF103088">
    <property type="entry name" value="OmpA-like"/>
    <property type="match status" value="1"/>
</dbReference>
<name>A0A1W1CF12_9ZZZZ</name>
<gene>
    <name evidence="3" type="ORF">MNB_SV-3-1524</name>
</gene>
<dbReference type="EMBL" id="FPHI01000025">
    <property type="protein sequence ID" value="SFV64366.1"/>
    <property type="molecule type" value="Genomic_DNA"/>
</dbReference>
<dbReference type="InterPro" id="IPR006665">
    <property type="entry name" value="OmpA-like"/>
</dbReference>
<accession>A0A1W1CF12</accession>
<proteinExistence type="predicted"/>